<gene>
    <name evidence="1" type="ORF">LCGC14_1194200</name>
</gene>
<proteinExistence type="predicted"/>
<protein>
    <submittedName>
        <fullName evidence="1">Uncharacterized protein</fullName>
    </submittedName>
</protein>
<comment type="caution">
    <text evidence="1">The sequence shown here is derived from an EMBL/GenBank/DDBJ whole genome shotgun (WGS) entry which is preliminary data.</text>
</comment>
<organism evidence="1">
    <name type="scientific">marine sediment metagenome</name>
    <dbReference type="NCBI Taxonomy" id="412755"/>
    <lineage>
        <taxon>unclassified sequences</taxon>
        <taxon>metagenomes</taxon>
        <taxon>ecological metagenomes</taxon>
    </lineage>
</organism>
<dbReference type="EMBL" id="LAZR01006087">
    <property type="protein sequence ID" value="KKM94842.1"/>
    <property type="molecule type" value="Genomic_DNA"/>
</dbReference>
<evidence type="ECO:0000313" key="1">
    <source>
        <dbReference type="EMBL" id="KKM94842.1"/>
    </source>
</evidence>
<dbReference type="AlphaFoldDB" id="A0A0F9PNU3"/>
<sequence>MKQERCKCGKIEGNSWSLHRPECKKFEPQEEFNEESMKKAILGLEKAFKKPKNHSPQGSSLKSYVEGKPAGTLLDKAKYDTYYDGVQIFMGKDIKEFIKDLNDIPLTAEQLAKEFHNNYENFSINNQWKTQDKCQVAFDDLPEKNKQTMIDTCQHILLWIEAIMLNKRRKLAGKELR</sequence>
<accession>A0A0F9PNU3</accession>
<name>A0A0F9PNU3_9ZZZZ</name>
<reference evidence="1" key="1">
    <citation type="journal article" date="2015" name="Nature">
        <title>Complex archaea that bridge the gap between prokaryotes and eukaryotes.</title>
        <authorList>
            <person name="Spang A."/>
            <person name="Saw J.H."/>
            <person name="Jorgensen S.L."/>
            <person name="Zaremba-Niedzwiedzka K."/>
            <person name="Martijn J."/>
            <person name="Lind A.E."/>
            <person name="van Eijk R."/>
            <person name="Schleper C."/>
            <person name="Guy L."/>
            <person name="Ettema T.J."/>
        </authorList>
    </citation>
    <scope>NUCLEOTIDE SEQUENCE</scope>
</reference>